<feature type="compositionally biased region" description="Low complexity" evidence="1">
    <location>
        <begin position="15"/>
        <end position="34"/>
    </location>
</feature>
<feature type="compositionally biased region" description="Polar residues" evidence="1">
    <location>
        <begin position="233"/>
        <end position="266"/>
    </location>
</feature>
<comment type="caution">
    <text evidence="2">The sequence shown here is derived from an EMBL/GenBank/DDBJ whole genome shotgun (WGS) entry which is preliminary data.</text>
</comment>
<feature type="region of interest" description="Disordered" evidence="1">
    <location>
        <begin position="560"/>
        <end position="583"/>
    </location>
</feature>
<dbReference type="OrthoDB" id="2536714at2759"/>
<feature type="compositionally biased region" description="Pro residues" evidence="1">
    <location>
        <begin position="35"/>
        <end position="44"/>
    </location>
</feature>
<feature type="compositionally biased region" description="Polar residues" evidence="1">
    <location>
        <begin position="398"/>
        <end position="414"/>
    </location>
</feature>
<keyword evidence="3" id="KW-1185">Reference proteome</keyword>
<feature type="compositionally biased region" description="Basic and acidic residues" evidence="1">
    <location>
        <begin position="70"/>
        <end position="97"/>
    </location>
</feature>
<feature type="region of interest" description="Disordered" evidence="1">
    <location>
        <begin position="294"/>
        <end position="347"/>
    </location>
</feature>
<feature type="region of interest" description="Disordered" evidence="1">
    <location>
        <begin position="1"/>
        <end position="114"/>
    </location>
</feature>
<dbReference type="EMBL" id="JABCKV010000238">
    <property type="protein sequence ID" value="KAG5641884.1"/>
    <property type="molecule type" value="Genomic_DNA"/>
</dbReference>
<feature type="region of interest" description="Disordered" evidence="1">
    <location>
        <begin position="374"/>
        <end position="541"/>
    </location>
</feature>
<proteinExistence type="predicted"/>
<name>A0A9P7G331_9AGAR</name>
<accession>A0A9P7G331</accession>
<reference evidence="2" key="2">
    <citation type="submission" date="2021-10" db="EMBL/GenBank/DDBJ databases">
        <title>Phylogenomics reveals ancestral predisposition of the termite-cultivated fungus Termitomyces towards a domesticated lifestyle.</title>
        <authorList>
            <person name="Auxier B."/>
            <person name="Grum-Grzhimaylo A."/>
            <person name="Cardenas M.E."/>
            <person name="Lodge J.D."/>
            <person name="Laessoe T."/>
            <person name="Pedersen O."/>
            <person name="Smith M.E."/>
            <person name="Kuyper T.W."/>
            <person name="Franco-Molano E.A."/>
            <person name="Baroni T.J."/>
            <person name="Aanen D.K."/>
        </authorList>
    </citation>
    <scope>NUCLEOTIDE SEQUENCE</scope>
    <source>
        <strain evidence="2">AP01</strain>
        <tissue evidence="2">Mycelium</tissue>
    </source>
</reference>
<feature type="region of interest" description="Disordered" evidence="1">
    <location>
        <begin position="137"/>
        <end position="278"/>
    </location>
</feature>
<dbReference type="Proteomes" id="UP000775547">
    <property type="component" value="Unassembled WGS sequence"/>
</dbReference>
<organism evidence="2 3">
    <name type="scientific">Asterophora parasitica</name>
    <dbReference type="NCBI Taxonomy" id="117018"/>
    <lineage>
        <taxon>Eukaryota</taxon>
        <taxon>Fungi</taxon>
        <taxon>Dikarya</taxon>
        <taxon>Basidiomycota</taxon>
        <taxon>Agaricomycotina</taxon>
        <taxon>Agaricomycetes</taxon>
        <taxon>Agaricomycetidae</taxon>
        <taxon>Agaricales</taxon>
        <taxon>Tricholomatineae</taxon>
        <taxon>Lyophyllaceae</taxon>
        <taxon>Asterophora</taxon>
    </lineage>
</organism>
<feature type="compositionally biased region" description="Basic and acidic residues" evidence="1">
    <location>
        <begin position="326"/>
        <end position="340"/>
    </location>
</feature>
<feature type="compositionally biased region" description="Low complexity" evidence="1">
    <location>
        <begin position="187"/>
        <end position="218"/>
    </location>
</feature>
<feature type="region of interest" description="Disordered" evidence="1">
    <location>
        <begin position="623"/>
        <end position="642"/>
    </location>
</feature>
<feature type="region of interest" description="Disordered" evidence="1">
    <location>
        <begin position="649"/>
        <end position="685"/>
    </location>
</feature>
<feature type="compositionally biased region" description="Gly residues" evidence="1">
    <location>
        <begin position="699"/>
        <end position="722"/>
    </location>
</feature>
<feature type="compositionally biased region" description="Low complexity" evidence="1">
    <location>
        <begin position="167"/>
        <end position="177"/>
    </location>
</feature>
<sequence>MLASYGITATPPSPSFTSPSLTQSTSNTNSTSTPSTPPLPPTTPPRSSRSRTRYPDLGRVPLHRRGTSKTYERLEDLLREAGYKETRVFTPEGERGESSAPRDPQSSSDHRGGVRNSMGAFVGFLAGLMPNAAVGASTSSLGNADEVYSPPMSPLTRRGSHTQHEIPSSSEPHSPSPMTTSIESLDPTPRASRRMTSPSRSTTPLPPSIYSYSQSSQQDLRRPKHLMAHRASDQYSYTSSSTRRPLETRPSQTSLYYQSTRGSSTHLPAGPSHQHRIVQPRPSRAGAYLRHMASAPNMPKRPNSTPAHHAHQHRKTLFLNDSDGDSESKTRSSREYEHSDQPPLPRTWLESVTRAILFGGIGAYIGGPPDLAHWPSSHSSSTHTPVNSPKIRPKTLRPTRSSLSQVSPHQQQRATHLRLHPASPTPRNGLSDRTNTRKSPSGGGMLAPELFAQIGRGRARTSAGEVSRTRVVCRSAPASRSGSAVRGVGGDGREKRHPERDRDQKNGKGRELRGRARGRTAERDRLPSLANTRTEGDAWVSGKRARAKTTAGAENRYLSGWGVEADPDSSDDGGERLSSSEEEEELNLAKMLVNPKRQASIKSLRKHLVDEDGASASSRLRKAAAGIRPRPSAHRSASVRQITTDTDWDGSEAEEWGHGWVRKSARRGNSQDDDDNGSFAGFLGEGSGAVARSRRVGVFGSGRSGTGRGRLGIPGPWGLGGS</sequence>
<feature type="compositionally biased region" description="Polar residues" evidence="1">
    <location>
        <begin position="425"/>
        <end position="439"/>
    </location>
</feature>
<evidence type="ECO:0000256" key="1">
    <source>
        <dbReference type="SAM" id="MobiDB-lite"/>
    </source>
</evidence>
<dbReference type="AlphaFoldDB" id="A0A9P7G331"/>
<feature type="compositionally biased region" description="Low complexity" evidence="1">
    <location>
        <begin position="375"/>
        <end position="385"/>
    </location>
</feature>
<protein>
    <submittedName>
        <fullName evidence="2">Uncharacterized protein</fullName>
    </submittedName>
</protein>
<evidence type="ECO:0000313" key="2">
    <source>
        <dbReference type="EMBL" id="KAG5641884.1"/>
    </source>
</evidence>
<feature type="region of interest" description="Disordered" evidence="1">
    <location>
        <begin position="698"/>
        <end position="722"/>
    </location>
</feature>
<feature type="compositionally biased region" description="Basic and acidic residues" evidence="1">
    <location>
        <begin position="491"/>
        <end position="526"/>
    </location>
</feature>
<gene>
    <name evidence="2" type="ORF">DXG03_004004</name>
</gene>
<evidence type="ECO:0000313" key="3">
    <source>
        <dbReference type="Proteomes" id="UP000775547"/>
    </source>
</evidence>
<reference evidence="2" key="1">
    <citation type="submission" date="2020-07" db="EMBL/GenBank/DDBJ databases">
        <authorList>
            <person name="Nieuwenhuis M."/>
            <person name="Van De Peppel L.J.J."/>
        </authorList>
    </citation>
    <scope>NUCLEOTIDE SEQUENCE</scope>
    <source>
        <strain evidence="2">AP01</strain>
        <tissue evidence="2">Mycelium</tissue>
    </source>
</reference>